<keyword evidence="6" id="KW-1185">Reference proteome</keyword>
<dbReference type="Proteomes" id="UP000449710">
    <property type="component" value="Unassembled WGS sequence"/>
</dbReference>
<dbReference type="Gene3D" id="3.30.300.160">
    <property type="entry name" value="Type II secretion system, protein E, N-terminal domain"/>
    <property type="match status" value="1"/>
</dbReference>
<dbReference type="CDD" id="cd01129">
    <property type="entry name" value="PulE-GspE-like"/>
    <property type="match status" value="1"/>
</dbReference>
<dbReference type="GO" id="GO:0016887">
    <property type="term" value="F:ATP hydrolysis activity"/>
    <property type="evidence" value="ECO:0007669"/>
    <property type="project" value="TreeGrafter"/>
</dbReference>
<name>A0AA44BFT3_9CLOT</name>
<evidence type="ECO:0000313" key="5">
    <source>
        <dbReference type="EMBL" id="NBG88796.1"/>
    </source>
</evidence>
<dbReference type="InterPro" id="IPR037257">
    <property type="entry name" value="T2SS_E_N_sf"/>
</dbReference>
<sequence length="547" mass="62392">MNLLFNTIKVPQKMENILKEVGFSECAKIDALLESCPELETSLYKSLAKQSNIPFIRLDNKTIPEDCFCKMPEALLKLHKMIPFSKINGHLHMAFENPYPSMQYEDLKLYHSGKIIPHIATRSEILQRIEKHYRKDAIEKLHTKSANTTLKEEELNYHANDPTVRLVNSFIKKAIQEKSSDIHIEPKEDQVVIRFRINGDMIEYDRLEEKTSSKIITRIKVMGGMDIAEFRKCQDGKFEFDLGLEESEKIDIRVSIIPTIFGEKMVLRILNRQRISLKLDQLGFTATQLRKIESLLQYSNGMVLCCGPTGSGKSTTLYSMIEGMKHKKLNVTSIEDPVEYKMPSINQILVNDKAHITFANTLKYVLRQDPDVIMIGEIRDKDTVDLAIRASITGHLVLSTLHTKNAVSTITRLLDMGVEPYYINAALGGVIAQRLVKKICPNCKTIYHPSKEETLMFEEINKVPLYQGEGCEECNYTGSQERILVSEVLELNDAIKTLVVQGFDQAKFKKELGKIHKDSLQANCKALLLQGSIALEEFKQFSFMDLH</sequence>
<feature type="domain" description="Bacterial type II secretion system protein E" evidence="4">
    <location>
        <begin position="366"/>
        <end position="380"/>
    </location>
</feature>
<dbReference type="PANTHER" id="PTHR30258">
    <property type="entry name" value="TYPE II SECRETION SYSTEM PROTEIN GSPE-RELATED"/>
    <property type="match status" value="1"/>
</dbReference>
<evidence type="ECO:0000313" key="6">
    <source>
        <dbReference type="Proteomes" id="UP000449710"/>
    </source>
</evidence>
<dbReference type="InterPro" id="IPR027417">
    <property type="entry name" value="P-loop_NTPase"/>
</dbReference>
<dbReference type="GO" id="GO:0005886">
    <property type="term" value="C:plasma membrane"/>
    <property type="evidence" value="ECO:0007669"/>
    <property type="project" value="TreeGrafter"/>
</dbReference>
<keyword evidence="2" id="KW-0547">Nucleotide-binding</keyword>
<evidence type="ECO:0000256" key="3">
    <source>
        <dbReference type="ARBA" id="ARBA00022840"/>
    </source>
</evidence>
<dbReference type="SUPFAM" id="SSF52540">
    <property type="entry name" value="P-loop containing nucleoside triphosphate hydrolases"/>
    <property type="match status" value="1"/>
</dbReference>
<dbReference type="GO" id="GO:0005524">
    <property type="term" value="F:ATP binding"/>
    <property type="evidence" value="ECO:0007669"/>
    <property type="project" value="UniProtKB-KW"/>
</dbReference>
<reference evidence="5 6" key="1">
    <citation type="submission" date="2019-04" db="EMBL/GenBank/DDBJ databases">
        <title>Isachenkonia alkalipeptolytica gen. nov. sp. nov. a new anaerobic, alkiliphilic organothrophic bacterium capable to reduce synthesized ferrihydrite isolated from a soda lake.</title>
        <authorList>
            <person name="Toshchakov S.V."/>
            <person name="Zavarzina D.G."/>
            <person name="Zhilina T.N."/>
            <person name="Kostrikina N.A."/>
            <person name="Kublanov I.V."/>
        </authorList>
    </citation>
    <scope>NUCLEOTIDE SEQUENCE [LARGE SCALE GENOMIC DNA]</scope>
    <source>
        <strain evidence="5 6">Z-1701</strain>
    </source>
</reference>
<dbReference type="Gene3D" id="3.30.450.90">
    <property type="match status" value="1"/>
</dbReference>
<evidence type="ECO:0000256" key="1">
    <source>
        <dbReference type="ARBA" id="ARBA00006611"/>
    </source>
</evidence>
<gene>
    <name evidence="5" type="ORF">ISALK_09805</name>
</gene>
<dbReference type="RefSeq" id="WP_160721774.1">
    <property type="nucleotide sequence ID" value="NZ_SUMG01000011.1"/>
</dbReference>
<evidence type="ECO:0000256" key="2">
    <source>
        <dbReference type="ARBA" id="ARBA00022741"/>
    </source>
</evidence>
<dbReference type="Pfam" id="PF05157">
    <property type="entry name" value="MshEN"/>
    <property type="match status" value="1"/>
</dbReference>
<accession>A0AA44BFT3</accession>
<comment type="similarity">
    <text evidence="1">Belongs to the GSP E family.</text>
</comment>
<dbReference type="Gene3D" id="3.40.50.300">
    <property type="entry name" value="P-loop containing nucleotide triphosphate hydrolases"/>
    <property type="match status" value="1"/>
</dbReference>
<dbReference type="InterPro" id="IPR007831">
    <property type="entry name" value="T2SS_GspE_N"/>
</dbReference>
<dbReference type="PROSITE" id="PS00662">
    <property type="entry name" value="T2SP_E"/>
    <property type="match status" value="1"/>
</dbReference>
<dbReference type="SUPFAM" id="SSF160246">
    <property type="entry name" value="EspE N-terminal domain-like"/>
    <property type="match status" value="1"/>
</dbReference>
<dbReference type="EMBL" id="SUMG01000011">
    <property type="protein sequence ID" value="NBG88796.1"/>
    <property type="molecule type" value="Genomic_DNA"/>
</dbReference>
<dbReference type="PANTHER" id="PTHR30258:SF2">
    <property type="entry name" value="COMG OPERON PROTEIN 1"/>
    <property type="match status" value="1"/>
</dbReference>
<organism evidence="5 6">
    <name type="scientific">Isachenkonia alkalipeptolytica</name>
    <dbReference type="NCBI Taxonomy" id="2565777"/>
    <lineage>
        <taxon>Bacteria</taxon>
        <taxon>Bacillati</taxon>
        <taxon>Bacillota</taxon>
        <taxon>Clostridia</taxon>
        <taxon>Eubacteriales</taxon>
        <taxon>Clostridiaceae</taxon>
        <taxon>Isachenkonia</taxon>
    </lineage>
</organism>
<comment type="caution">
    <text evidence="5">The sequence shown here is derived from an EMBL/GenBank/DDBJ whole genome shotgun (WGS) entry which is preliminary data.</text>
</comment>
<dbReference type="Pfam" id="PF00437">
    <property type="entry name" value="T2SSE"/>
    <property type="match status" value="1"/>
</dbReference>
<dbReference type="AlphaFoldDB" id="A0AA44BFT3"/>
<proteinExistence type="inferred from homology"/>
<keyword evidence="3" id="KW-0067">ATP-binding</keyword>
<evidence type="ECO:0000259" key="4">
    <source>
        <dbReference type="PROSITE" id="PS00662"/>
    </source>
</evidence>
<dbReference type="InterPro" id="IPR001482">
    <property type="entry name" value="T2SS/T4SS_dom"/>
</dbReference>
<protein>
    <submittedName>
        <fullName evidence="5">Type II/IV secretion system protein</fullName>
    </submittedName>
</protein>